<organism evidence="5 6">
    <name type="scientific">Jimgerdemannia flammicorona</name>
    <dbReference type="NCBI Taxonomy" id="994334"/>
    <lineage>
        <taxon>Eukaryota</taxon>
        <taxon>Fungi</taxon>
        <taxon>Fungi incertae sedis</taxon>
        <taxon>Mucoromycota</taxon>
        <taxon>Mucoromycotina</taxon>
        <taxon>Endogonomycetes</taxon>
        <taxon>Endogonales</taxon>
        <taxon>Endogonaceae</taxon>
        <taxon>Jimgerdemannia</taxon>
    </lineage>
</organism>
<dbReference type="InterPro" id="IPR002088">
    <property type="entry name" value="Prenyl_trans_a"/>
</dbReference>
<dbReference type="GO" id="GO:0005737">
    <property type="term" value="C:cytoplasm"/>
    <property type="evidence" value="ECO:0007669"/>
    <property type="project" value="TreeGrafter"/>
</dbReference>
<dbReference type="PROSITE" id="PS51147">
    <property type="entry name" value="PFTA"/>
    <property type="match status" value="1"/>
</dbReference>
<dbReference type="PANTHER" id="PTHR11129:SF3">
    <property type="entry name" value="PROTEIN PRENYLTRANSFERASE ALPHA SUBUNIT REPEAT-CONTAINING PROTEIN 1"/>
    <property type="match status" value="1"/>
</dbReference>
<dbReference type="Pfam" id="PF01239">
    <property type="entry name" value="PPTA"/>
    <property type="match status" value="2"/>
</dbReference>
<sequence>MDSHVLYDTLRTILNTHLDIDELGLLPLPPTPDELPAATRQYHPFLLVGTKLGVPLDYVPVVLKGANAVFMRLPHARLEEAGETVVMALEEATRVIIVLNPECNTAINTRKKLVLANYLPAPTELRLLTLLLTSPRNTKSSTAWHHRRWLLQLSPHGPTTPLANEIALCHRTANLYPKNYYAWNHRHWVVSVLTEHARRSETVDSPCDGGAAAARALLQSEYGAMREWVRGNVGDHSGVQHLERCLVAVVGVDGEEKEKVREHVEWVREFVAAYPGHETLWCHLRFCAGLARELGAGVVGLAEEETFVRRCVEEAETGKGAMTETDPVVLARQRMLAWAYQLWVVRLGKRVTGHADATTRAREREALERICEVAEEPRYYRLQLEQLD</sequence>
<accession>A0A433QZH8</accession>
<comment type="caution">
    <text evidence="5">The sequence shown here is derived from an EMBL/GenBank/DDBJ whole genome shotgun (WGS) entry which is preliminary data.</text>
</comment>
<dbReference type="EMBL" id="RBNJ01000188">
    <property type="protein sequence ID" value="RUS35177.1"/>
    <property type="molecule type" value="Genomic_DNA"/>
</dbReference>
<dbReference type="SUPFAM" id="SSF48439">
    <property type="entry name" value="Protein prenylyltransferase"/>
    <property type="match status" value="1"/>
</dbReference>
<reference evidence="5 6" key="1">
    <citation type="journal article" date="2018" name="New Phytol.">
        <title>Phylogenomics of Endogonaceae and evolution of mycorrhizas within Mucoromycota.</title>
        <authorList>
            <person name="Chang Y."/>
            <person name="Desiro A."/>
            <person name="Na H."/>
            <person name="Sandor L."/>
            <person name="Lipzen A."/>
            <person name="Clum A."/>
            <person name="Barry K."/>
            <person name="Grigoriev I.V."/>
            <person name="Martin F.M."/>
            <person name="Stajich J.E."/>
            <person name="Smith M.E."/>
            <person name="Bonito G."/>
            <person name="Spatafora J.W."/>
        </authorList>
    </citation>
    <scope>NUCLEOTIDE SEQUENCE [LARGE SCALE GENOMIC DNA]</scope>
    <source>
        <strain evidence="5 6">AD002</strain>
    </source>
</reference>
<gene>
    <name evidence="5" type="ORF">BC938DRAFT_474722</name>
</gene>
<keyword evidence="6" id="KW-1185">Reference proteome</keyword>
<protein>
    <recommendedName>
        <fullName evidence="7">Protein prenylyltransferase</fullName>
    </recommendedName>
</protein>
<dbReference type="Proteomes" id="UP000274822">
    <property type="component" value="Unassembled WGS sequence"/>
</dbReference>
<evidence type="ECO:0000256" key="1">
    <source>
        <dbReference type="ARBA" id="ARBA00006734"/>
    </source>
</evidence>
<keyword evidence="3" id="KW-0808">Transferase</keyword>
<evidence type="ECO:0000256" key="4">
    <source>
        <dbReference type="ARBA" id="ARBA00022737"/>
    </source>
</evidence>
<dbReference type="PANTHER" id="PTHR11129">
    <property type="entry name" value="PROTEIN FARNESYLTRANSFERASE ALPHA SUBUNIT/RAB GERANYLGERANYL TRANSFERASE ALPHA SUBUNIT"/>
    <property type="match status" value="1"/>
</dbReference>
<evidence type="ECO:0000256" key="3">
    <source>
        <dbReference type="ARBA" id="ARBA00022679"/>
    </source>
</evidence>
<keyword evidence="2" id="KW-0637">Prenyltransferase</keyword>
<evidence type="ECO:0000256" key="2">
    <source>
        <dbReference type="ARBA" id="ARBA00022602"/>
    </source>
</evidence>
<proteinExistence type="inferred from homology"/>
<name>A0A433QZH8_9FUNG</name>
<dbReference type="Gene3D" id="1.25.40.120">
    <property type="entry name" value="Protein prenylyltransferase"/>
    <property type="match status" value="1"/>
</dbReference>
<evidence type="ECO:0008006" key="7">
    <source>
        <dbReference type="Google" id="ProtNLM"/>
    </source>
</evidence>
<comment type="similarity">
    <text evidence="1">Belongs to the protein prenyltransferase subunit alpha family.</text>
</comment>
<evidence type="ECO:0000313" key="5">
    <source>
        <dbReference type="EMBL" id="RUS35177.1"/>
    </source>
</evidence>
<dbReference type="GO" id="GO:0008318">
    <property type="term" value="F:protein prenyltransferase activity"/>
    <property type="evidence" value="ECO:0007669"/>
    <property type="project" value="InterPro"/>
</dbReference>
<dbReference type="AlphaFoldDB" id="A0A433QZH8"/>
<keyword evidence="4" id="KW-0677">Repeat</keyword>
<evidence type="ECO:0000313" key="6">
    <source>
        <dbReference type="Proteomes" id="UP000274822"/>
    </source>
</evidence>